<dbReference type="AlphaFoldDB" id="A0AAC8Z2Z6"/>
<gene>
    <name evidence="1" type="ORF">ATM17_17870</name>
</gene>
<accession>A0AAC8Z2Z6</accession>
<evidence type="ECO:0000313" key="2">
    <source>
        <dbReference type="Proteomes" id="UP000076088"/>
    </source>
</evidence>
<sequence length="86" mass="9692">MGRRTPIRFAVKPESEMEAVAYVRERGFEPSEIERDEHGFVYLVFSPLPDSQCRTLAQALPIHLSAKIGFAMNGAPPFTTPDQNDR</sequence>
<proteinExistence type="predicted"/>
<keyword evidence="2" id="KW-1185">Reference proteome</keyword>
<dbReference type="Proteomes" id="UP000076088">
    <property type="component" value="Chromosome"/>
</dbReference>
<reference evidence="1 2" key="2">
    <citation type="journal article" date="2016" name="Genome Announc.">
        <title>Complete Genome Sequence of Sphingopyxis macrogoltabida Strain 203N (NBRC 111659), a Polyethylene Glycol Degrader.</title>
        <authorList>
            <person name="Ohtsubo Y."/>
            <person name="Nonoyama S."/>
            <person name="Nagata Y."/>
            <person name="Numata M."/>
            <person name="Tsuchikane K."/>
            <person name="Hosoyama A."/>
            <person name="Yamazoe A."/>
            <person name="Tsuda M."/>
            <person name="Fujita N."/>
            <person name="Kawai F."/>
        </authorList>
    </citation>
    <scope>NUCLEOTIDE SEQUENCE [LARGE SCALE GENOMIC DNA]</scope>
    <source>
        <strain evidence="1 2">203N</strain>
    </source>
</reference>
<dbReference type="KEGG" id="smaz:LH19_17295"/>
<evidence type="ECO:0000313" key="1">
    <source>
        <dbReference type="EMBL" id="AMU90891.1"/>
    </source>
</evidence>
<organism evidence="1 2">
    <name type="scientific">Sphingopyxis macrogoltabida</name>
    <name type="common">Sphingomonas macrogoltabidus</name>
    <dbReference type="NCBI Taxonomy" id="33050"/>
    <lineage>
        <taxon>Bacteria</taxon>
        <taxon>Pseudomonadati</taxon>
        <taxon>Pseudomonadota</taxon>
        <taxon>Alphaproteobacteria</taxon>
        <taxon>Sphingomonadales</taxon>
        <taxon>Sphingomonadaceae</taxon>
        <taxon>Sphingopyxis</taxon>
    </lineage>
</organism>
<protein>
    <submittedName>
        <fullName evidence="1">Uncharacterized protein</fullName>
    </submittedName>
</protein>
<dbReference type="EMBL" id="CP013344">
    <property type="protein sequence ID" value="AMU90891.1"/>
    <property type="molecule type" value="Genomic_DNA"/>
</dbReference>
<name>A0AAC8Z2Z6_SPHMC</name>
<dbReference type="RefSeq" id="WP_082395816.1">
    <property type="nucleotide sequence ID" value="NZ_CP013344.1"/>
</dbReference>
<reference evidence="2" key="1">
    <citation type="submission" date="2015-11" db="EMBL/GenBank/DDBJ databases">
        <title>Complete genome sequence of a polyethylene-glycol degrader Sphingopyxis macrogoltabida 203N (NBRC 111659).</title>
        <authorList>
            <person name="Yoshiyuki O."/>
            <person name="Shouta N."/>
            <person name="Nagata Y."/>
            <person name="Numata M."/>
            <person name="Tsuchikane K."/>
            <person name="Hosoyama A."/>
            <person name="Yamazoe A."/>
            <person name="Tsuda M."/>
            <person name="Fujita N."/>
            <person name="Kawai F."/>
        </authorList>
    </citation>
    <scope>NUCLEOTIDE SEQUENCE [LARGE SCALE GENOMIC DNA]</scope>
    <source>
        <strain evidence="2">203N</strain>
    </source>
</reference>